<dbReference type="SUPFAM" id="SSF46894">
    <property type="entry name" value="C-terminal effector domain of the bipartite response regulators"/>
    <property type="match status" value="1"/>
</dbReference>
<dbReference type="SMART" id="SM00421">
    <property type="entry name" value="HTH_LUXR"/>
    <property type="match status" value="1"/>
</dbReference>
<evidence type="ECO:0000256" key="5">
    <source>
        <dbReference type="PROSITE-ProRule" id="PRU00169"/>
    </source>
</evidence>
<dbReference type="PROSITE" id="PS50043">
    <property type="entry name" value="HTH_LUXR_2"/>
    <property type="match status" value="1"/>
</dbReference>
<evidence type="ECO:0000259" key="6">
    <source>
        <dbReference type="PROSITE" id="PS50043"/>
    </source>
</evidence>
<dbReference type="GO" id="GO:0003677">
    <property type="term" value="F:DNA binding"/>
    <property type="evidence" value="ECO:0007669"/>
    <property type="project" value="UniProtKB-KW"/>
</dbReference>
<accession>A0A7W7WMF5</accession>
<dbReference type="PROSITE" id="PS00622">
    <property type="entry name" value="HTH_LUXR_1"/>
    <property type="match status" value="1"/>
</dbReference>
<dbReference type="InterPro" id="IPR000792">
    <property type="entry name" value="Tscrpt_reg_LuxR_C"/>
</dbReference>
<dbReference type="InterPro" id="IPR039420">
    <property type="entry name" value="WalR-like"/>
</dbReference>
<dbReference type="Pfam" id="PF00072">
    <property type="entry name" value="Response_reg"/>
    <property type="match status" value="1"/>
</dbReference>
<feature type="domain" description="HTH luxR-type" evidence="6">
    <location>
        <begin position="170"/>
        <end position="235"/>
    </location>
</feature>
<gene>
    <name evidence="8" type="ORF">FHR38_000513</name>
</gene>
<evidence type="ECO:0000256" key="4">
    <source>
        <dbReference type="ARBA" id="ARBA00023163"/>
    </source>
</evidence>
<keyword evidence="1 5" id="KW-0597">Phosphoprotein</keyword>
<dbReference type="PANTHER" id="PTHR43214">
    <property type="entry name" value="TWO-COMPONENT RESPONSE REGULATOR"/>
    <property type="match status" value="1"/>
</dbReference>
<name>A0A7W7WMF5_9ACTN</name>
<feature type="domain" description="Response regulatory" evidence="7">
    <location>
        <begin position="25"/>
        <end position="141"/>
    </location>
</feature>
<dbReference type="InterPro" id="IPR011006">
    <property type="entry name" value="CheY-like_superfamily"/>
</dbReference>
<dbReference type="SUPFAM" id="SSF52172">
    <property type="entry name" value="CheY-like"/>
    <property type="match status" value="1"/>
</dbReference>
<dbReference type="PROSITE" id="PS50110">
    <property type="entry name" value="RESPONSE_REGULATORY"/>
    <property type="match status" value="1"/>
</dbReference>
<dbReference type="AlphaFoldDB" id="A0A7W7WMF5"/>
<dbReference type="GO" id="GO:0006355">
    <property type="term" value="P:regulation of DNA-templated transcription"/>
    <property type="evidence" value="ECO:0007669"/>
    <property type="project" value="InterPro"/>
</dbReference>
<proteinExistence type="predicted"/>
<evidence type="ECO:0000256" key="2">
    <source>
        <dbReference type="ARBA" id="ARBA00023015"/>
    </source>
</evidence>
<dbReference type="PANTHER" id="PTHR43214:SF24">
    <property type="entry name" value="TRANSCRIPTIONAL REGULATORY PROTEIN NARL-RELATED"/>
    <property type="match status" value="1"/>
</dbReference>
<dbReference type="GO" id="GO:0000160">
    <property type="term" value="P:phosphorelay signal transduction system"/>
    <property type="evidence" value="ECO:0007669"/>
    <property type="project" value="InterPro"/>
</dbReference>
<dbReference type="Pfam" id="PF00196">
    <property type="entry name" value="GerE"/>
    <property type="match status" value="1"/>
</dbReference>
<dbReference type="CDD" id="cd06170">
    <property type="entry name" value="LuxR_C_like"/>
    <property type="match status" value="1"/>
</dbReference>
<protein>
    <submittedName>
        <fullName evidence="8">DNA-binding NarL/FixJ family response regulator</fullName>
    </submittedName>
</protein>
<dbReference type="InterPro" id="IPR001789">
    <property type="entry name" value="Sig_transdc_resp-reg_receiver"/>
</dbReference>
<feature type="modified residue" description="4-aspartylphosphate" evidence="5">
    <location>
        <position position="76"/>
    </location>
</feature>
<keyword evidence="9" id="KW-1185">Reference proteome</keyword>
<dbReference type="InterPro" id="IPR058245">
    <property type="entry name" value="NreC/VraR/RcsB-like_REC"/>
</dbReference>
<keyword evidence="3 8" id="KW-0238">DNA-binding</keyword>
<dbReference type="InterPro" id="IPR016032">
    <property type="entry name" value="Sig_transdc_resp-reg_C-effctor"/>
</dbReference>
<dbReference type="RefSeq" id="WP_184532415.1">
    <property type="nucleotide sequence ID" value="NZ_JACHJW010000001.1"/>
</dbReference>
<evidence type="ECO:0000256" key="1">
    <source>
        <dbReference type="ARBA" id="ARBA00022553"/>
    </source>
</evidence>
<dbReference type="SMART" id="SM00448">
    <property type="entry name" value="REC"/>
    <property type="match status" value="1"/>
</dbReference>
<dbReference type="Gene3D" id="3.40.50.2300">
    <property type="match status" value="1"/>
</dbReference>
<keyword evidence="2" id="KW-0805">Transcription regulation</keyword>
<reference evidence="8 9" key="1">
    <citation type="submission" date="2020-08" db="EMBL/GenBank/DDBJ databases">
        <title>Sequencing the genomes of 1000 actinobacteria strains.</title>
        <authorList>
            <person name="Klenk H.-P."/>
        </authorList>
    </citation>
    <scope>NUCLEOTIDE SEQUENCE [LARGE SCALE GENOMIC DNA]</scope>
    <source>
        <strain evidence="8 9">DSM 45886</strain>
    </source>
</reference>
<dbReference type="Proteomes" id="UP000578819">
    <property type="component" value="Unassembled WGS sequence"/>
</dbReference>
<organism evidence="8 9">
    <name type="scientific">Micromonospora polyrhachis</name>
    <dbReference type="NCBI Taxonomy" id="1282883"/>
    <lineage>
        <taxon>Bacteria</taxon>
        <taxon>Bacillati</taxon>
        <taxon>Actinomycetota</taxon>
        <taxon>Actinomycetes</taxon>
        <taxon>Micromonosporales</taxon>
        <taxon>Micromonosporaceae</taxon>
        <taxon>Micromonospora</taxon>
    </lineage>
</organism>
<comment type="caution">
    <text evidence="8">The sequence shown here is derived from an EMBL/GenBank/DDBJ whole genome shotgun (WGS) entry which is preliminary data.</text>
</comment>
<evidence type="ECO:0000313" key="9">
    <source>
        <dbReference type="Proteomes" id="UP000578819"/>
    </source>
</evidence>
<evidence type="ECO:0000259" key="7">
    <source>
        <dbReference type="PROSITE" id="PS50110"/>
    </source>
</evidence>
<evidence type="ECO:0000256" key="3">
    <source>
        <dbReference type="ARBA" id="ARBA00023125"/>
    </source>
</evidence>
<dbReference type="EMBL" id="JACHJW010000001">
    <property type="protein sequence ID" value="MBB4956780.1"/>
    <property type="molecule type" value="Genomic_DNA"/>
</dbReference>
<dbReference type="PRINTS" id="PR00038">
    <property type="entry name" value="HTHLUXR"/>
</dbReference>
<dbReference type="CDD" id="cd17535">
    <property type="entry name" value="REC_NarL-like"/>
    <property type="match status" value="1"/>
</dbReference>
<keyword evidence="4" id="KW-0804">Transcription</keyword>
<sequence>MDEKVALIAGSGDGNADPVTSTAIRVCIVDDQTLVRQGIRHLLELSPDVVVVGEAADGDQALEVIPGVQPDVVLLDLRMPRRDGIATLTALRERHIEVPTLVLTTFDDDELVLRALRAGARGYLLKDVTLEQLVGAVRTLAAGGSLVQPALTERLLRAVPELPQPNVIDDLPPPQSITAREREILRLLAGGYSNREIAAALHLAEGTVKNHVSHLLMKLGVRDRTRAVLRALHLGLLDPSRRGTDSPPR</sequence>
<evidence type="ECO:0000313" key="8">
    <source>
        <dbReference type="EMBL" id="MBB4956780.1"/>
    </source>
</evidence>